<dbReference type="EMBL" id="GDHF01012415">
    <property type="protein sequence ID" value="JAI39899.1"/>
    <property type="molecule type" value="Transcribed_RNA"/>
</dbReference>
<feature type="region of interest" description="Disordered" evidence="1">
    <location>
        <begin position="617"/>
        <end position="657"/>
    </location>
</feature>
<dbReference type="OrthoDB" id="8196194at2759"/>
<feature type="compositionally biased region" description="Low complexity" evidence="1">
    <location>
        <begin position="238"/>
        <end position="257"/>
    </location>
</feature>
<feature type="compositionally biased region" description="Polar residues" evidence="1">
    <location>
        <begin position="222"/>
        <end position="231"/>
    </location>
</feature>
<evidence type="ECO:0008006" key="4">
    <source>
        <dbReference type="Google" id="ProtNLM"/>
    </source>
</evidence>
<feature type="compositionally biased region" description="Gly residues" evidence="1">
    <location>
        <begin position="77"/>
        <end position="88"/>
    </location>
</feature>
<sequence>RQKDNMGKTQSKRSVDITTEPKKNPDEDVTGKLEKIEDLDQKQVNGDASSQGNVETEKKDGDETENDKDLTTEKSGGDNGAQDGGGDSNTGQSNASATESASKEDESTGPKDGNKSSEEISPLSDENNKKPKKEKVKKKWSFRNISFGKKDKQKPAKAEDAATENAAATNGDAAAQVGNGAGTEETAEKVQKDGAAGDSEEKNSNEKPTENGESSEKEMNGEKTSTSTTPVEEQAVKEISSNENTTNITNNTTETTSSVVIENSSTTATENNQTEKQTTATITNLAVETPESAPAVVSNGDTIENSGTETLLTADDQKDQVTDKAADLMGETSDVAEKIKSIPNVVNEISDNKGVHQNGTSANGDELETENESKSQVEVIFQTDTAALTDELVTLNTATTSSPPNTTPILIPDPIITIESALNEISEKVAINNESMITDLTNKEIEEAIAVTADCATNVIVDMTLKAIEPESTSTVSVSDQTEVANVDTGKVAFNEPEAEIDTNPDQYKAESKCEDTTLDLIATVSATSTAAESPKPPPLPVSPPPSQVSVFAFNDNNQVEEEGICGTSTHIAAEKETSELSTSTIIQQKEVDDIPNSQICTEEPKLCAEEVEPCTENSQPSIEQASHKEDIKSGTVPSLTDDAPVTTAQSPSSYVSEHCEVSEARKASIEQVEEIQHNVLTVKEETASDTLPNSTEEVVAVPEQVFDNTEDQFVMAAAAVVDEITGKAVELIQQQKDIEDNHPDINESNIITTNEAIKTDNEDIEMNPAEDGIENNEVVSFHVKGVSMEKIIEKMELSNINCEKTDSDKNTQLTIESHLLDSLKKTDNHIVEEEKDFATEMCNQTVVSVNEIQN</sequence>
<feature type="compositionally biased region" description="Polar residues" evidence="1">
    <location>
        <begin position="89"/>
        <end position="100"/>
    </location>
</feature>
<evidence type="ECO:0000313" key="3">
    <source>
        <dbReference type="EMBL" id="JAI43146.1"/>
    </source>
</evidence>
<feature type="compositionally biased region" description="Basic and acidic residues" evidence="1">
    <location>
        <begin position="101"/>
        <end position="118"/>
    </location>
</feature>
<feature type="compositionally biased region" description="Basic and acidic residues" evidence="1">
    <location>
        <begin position="199"/>
        <end position="221"/>
    </location>
</feature>
<feature type="compositionally biased region" description="Low complexity" evidence="1">
    <location>
        <begin position="163"/>
        <end position="175"/>
    </location>
</feature>
<feature type="compositionally biased region" description="Basic and acidic residues" evidence="1">
    <location>
        <begin position="55"/>
        <end position="76"/>
    </location>
</feature>
<feature type="region of interest" description="Disordered" evidence="1">
    <location>
        <begin position="1"/>
        <end position="257"/>
    </location>
</feature>
<proteinExistence type="predicted"/>
<feature type="region of interest" description="Disordered" evidence="1">
    <location>
        <begin position="528"/>
        <end position="547"/>
    </location>
</feature>
<organism evidence="2">
    <name type="scientific">Bactrocera latifrons</name>
    <name type="common">Malaysian fruit fly</name>
    <name type="synonym">Chaetodacus latifrons</name>
    <dbReference type="NCBI Taxonomy" id="174628"/>
    <lineage>
        <taxon>Eukaryota</taxon>
        <taxon>Metazoa</taxon>
        <taxon>Ecdysozoa</taxon>
        <taxon>Arthropoda</taxon>
        <taxon>Hexapoda</taxon>
        <taxon>Insecta</taxon>
        <taxon>Pterygota</taxon>
        <taxon>Neoptera</taxon>
        <taxon>Endopterygota</taxon>
        <taxon>Diptera</taxon>
        <taxon>Brachycera</taxon>
        <taxon>Muscomorpha</taxon>
        <taxon>Tephritoidea</taxon>
        <taxon>Tephritidae</taxon>
        <taxon>Bactrocera</taxon>
        <taxon>Bactrocera</taxon>
    </lineage>
</organism>
<feature type="compositionally biased region" description="Polar residues" evidence="1">
    <location>
        <begin position="647"/>
        <end position="656"/>
    </location>
</feature>
<feature type="compositionally biased region" description="Polar residues" evidence="1">
    <location>
        <begin position="42"/>
        <end position="54"/>
    </location>
</feature>
<feature type="compositionally biased region" description="Pro residues" evidence="1">
    <location>
        <begin position="535"/>
        <end position="547"/>
    </location>
</feature>
<feature type="region of interest" description="Disordered" evidence="1">
    <location>
        <begin position="350"/>
        <end position="374"/>
    </location>
</feature>
<evidence type="ECO:0000256" key="1">
    <source>
        <dbReference type="SAM" id="MobiDB-lite"/>
    </source>
</evidence>
<dbReference type="AlphaFoldDB" id="A0A0K8VLZ5"/>
<reference evidence="2" key="1">
    <citation type="submission" date="2015-06" db="EMBL/GenBank/DDBJ databases">
        <authorList>
            <person name="Hoefler B.C."/>
            <person name="Straight P.D."/>
        </authorList>
    </citation>
    <scope>NUCLEOTIDE SEQUENCE</scope>
</reference>
<evidence type="ECO:0000313" key="2">
    <source>
        <dbReference type="EMBL" id="JAI39899.1"/>
    </source>
</evidence>
<feature type="non-terminal residue" evidence="2">
    <location>
        <position position="1"/>
    </location>
</feature>
<dbReference type="EMBL" id="GDHF01009168">
    <property type="protein sequence ID" value="JAI43146.1"/>
    <property type="molecule type" value="Transcribed_RNA"/>
</dbReference>
<feature type="compositionally biased region" description="Basic and acidic residues" evidence="1">
    <location>
        <begin position="13"/>
        <end position="41"/>
    </location>
</feature>
<protein>
    <recommendedName>
        <fullName evidence="4">A-kinase anchor protein 200</fullName>
    </recommendedName>
</protein>
<feature type="compositionally biased region" description="Basic and acidic residues" evidence="1">
    <location>
        <begin position="148"/>
        <end position="160"/>
    </location>
</feature>
<accession>A0A0K8VLZ5</accession>
<gene>
    <name evidence="2" type="ORF">c0_g4_i1</name>
    <name evidence="3" type="ORF">c0_g4_i2</name>
</gene>
<feature type="compositionally biased region" description="Basic residues" evidence="1">
    <location>
        <begin position="130"/>
        <end position="141"/>
    </location>
</feature>
<name>A0A0K8VLZ5_BACLA</name>